<feature type="domain" description="C2H2-type" evidence="16">
    <location>
        <begin position="309"/>
        <end position="338"/>
    </location>
</feature>
<dbReference type="GeneID" id="127565898"/>
<keyword evidence="10" id="KW-0238">DNA-binding</keyword>
<accession>A0A9C6T7E7</accession>
<dbReference type="GO" id="GO:0008270">
    <property type="term" value="F:zinc ion binding"/>
    <property type="evidence" value="ECO:0007669"/>
    <property type="project" value="UniProtKB-UniRule"/>
</dbReference>
<keyword evidence="12" id="KW-0539">Nucleus</keyword>
<dbReference type="Gene3D" id="3.30.160.60">
    <property type="entry name" value="Classic Zinc Finger"/>
    <property type="match status" value="4"/>
</dbReference>
<keyword evidence="9" id="KW-0805">Transcription regulation</keyword>
<dbReference type="Pfam" id="PF12874">
    <property type="entry name" value="zf-met"/>
    <property type="match status" value="1"/>
</dbReference>
<evidence type="ECO:0000256" key="5">
    <source>
        <dbReference type="ARBA" id="ARBA00022737"/>
    </source>
</evidence>
<feature type="binding site" evidence="14">
    <location>
        <position position="7"/>
    </location>
    <ligand>
        <name>Zn(2+)</name>
        <dbReference type="ChEBI" id="CHEBI:29105"/>
    </ligand>
</feature>
<dbReference type="PROSITE" id="PS51915">
    <property type="entry name" value="ZAD"/>
    <property type="match status" value="1"/>
</dbReference>
<keyword evidence="3" id="KW-1017">Isopeptide bond</keyword>
<dbReference type="Pfam" id="PF00096">
    <property type="entry name" value="zf-C2H2"/>
    <property type="match status" value="3"/>
</dbReference>
<feature type="domain" description="C2H2-type" evidence="16">
    <location>
        <begin position="246"/>
        <end position="273"/>
    </location>
</feature>
<evidence type="ECO:0000256" key="6">
    <source>
        <dbReference type="ARBA" id="ARBA00022771"/>
    </source>
</evidence>
<evidence type="ECO:0000313" key="18">
    <source>
        <dbReference type="Proteomes" id="UP000515160"/>
    </source>
</evidence>
<evidence type="ECO:0000256" key="12">
    <source>
        <dbReference type="ARBA" id="ARBA00023242"/>
    </source>
</evidence>
<feature type="domain" description="C2H2-type" evidence="16">
    <location>
        <begin position="217"/>
        <end position="245"/>
    </location>
</feature>
<keyword evidence="18" id="KW-1185">Reference proteome</keyword>
<feature type="binding site" evidence="14">
    <location>
        <position position="54"/>
    </location>
    <ligand>
        <name>Zn(2+)</name>
        <dbReference type="ChEBI" id="CHEBI:29105"/>
    </ligand>
</feature>
<dbReference type="SMART" id="SM00451">
    <property type="entry name" value="ZnF_U1"/>
    <property type="match status" value="2"/>
</dbReference>
<feature type="region of interest" description="Disordered" evidence="15">
    <location>
        <begin position="329"/>
        <end position="349"/>
    </location>
</feature>
<evidence type="ECO:0000256" key="15">
    <source>
        <dbReference type="SAM" id="MobiDB-lite"/>
    </source>
</evidence>
<organism evidence="18 19">
    <name type="scientific">Drosophila albomicans</name>
    <name type="common">Fruit fly</name>
    <dbReference type="NCBI Taxonomy" id="7291"/>
    <lineage>
        <taxon>Eukaryota</taxon>
        <taxon>Metazoa</taxon>
        <taxon>Ecdysozoa</taxon>
        <taxon>Arthropoda</taxon>
        <taxon>Hexapoda</taxon>
        <taxon>Insecta</taxon>
        <taxon>Pterygota</taxon>
        <taxon>Neoptera</taxon>
        <taxon>Endopterygota</taxon>
        <taxon>Diptera</taxon>
        <taxon>Brachycera</taxon>
        <taxon>Muscomorpha</taxon>
        <taxon>Ephydroidea</taxon>
        <taxon>Drosophilidae</taxon>
        <taxon>Drosophila</taxon>
    </lineage>
</organism>
<dbReference type="SUPFAM" id="SSF57716">
    <property type="entry name" value="Glucocorticoid receptor-like (DNA-binding domain)"/>
    <property type="match status" value="1"/>
</dbReference>
<evidence type="ECO:0000256" key="7">
    <source>
        <dbReference type="ARBA" id="ARBA00022833"/>
    </source>
</evidence>
<dbReference type="Gene3D" id="3.40.1800.20">
    <property type="match status" value="1"/>
</dbReference>
<feature type="domain" description="C2H2-type" evidence="16">
    <location>
        <begin position="281"/>
        <end position="308"/>
    </location>
</feature>
<evidence type="ECO:0000259" key="17">
    <source>
        <dbReference type="PROSITE" id="PS51915"/>
    </source>
</evidence>
<feature type="binding site" evidence="14">
    <location>
        <position position="51"/>
    </location>
    <ligand>
        <name>Zn(2+)</name>
        <dbReference type="ChEBI" id="CHEBI:29105"/>
    </ligand>
</feature>
<dbReference type="Proteomes" id="UP000515160">
    <property type="component" value="Chromosome 2R"/>
</dbReference>
<proteinExistence type="inferred from homology"/>
<sequence length="349" mass="40714">MSETFRCRTCGKRTHRHKLKQLFDDDDILQKIKILTGIWLTKELNVPSIICSNCLTNLNNAIEFRTRCIKSNRLYLKRGCSFKGNLEDNIDDPLANEGMKIELEDKVDAIEVEFNQNLPYKVVTSQIHSPRVCFCDLCGGSFVDEASLSQHRQHHCSLKDEDEQSDNDTSNQSRHNSLTSKKIKKPRDFFCDHCGRHFNDNANFNRHVQRHLGVKRYTCEECDYKDYSKHLVNLHTRIQHRGEQPYACKYCGKRFVNSMARLRHQRSHVEHVETETKMVTYTCTLCGKHFVNKSTLDKHAIVHTGEQPFYCEICCIYFNRKSSLQTHYRSKTHQKKATSKLDETGVDSD</sequence>
<comment type="similarity">
    <text evidence="2">Belongs to the krueppel C2H2-type zinc-finger protein family.</text>
</comment>
<evidence type="ECO:0000256" key="9">
    <source>
        <dbReference type="ARBA" id="ARBA00023015"/>
    </source>
</evidence>
<dbReference type="RefSeq" id="XP_051862746.1">
    <property type="nucleotide sequence ID" value="XM_052006786.1"/>
</dbReference>
<dbReference type="FunFam" id="3.30.160.60:FF:000247">
    <property type="entry name" value="Zinc finger protein 236"/>
    <property type="match status" value="1"/>
</dbReference>
<evidence type="ECO:0000256" key="13">
    <source>
        <dbReference type="PROSITE-ProRule" id="PRU00042"/>
    </source>
</evidence>
<dbReference type="FunFam" id="3.30.160.60:FF:000110">
    <property type="entry name" value="Zinc finger protein-like"/>
    <property type="match status" value="1"/>
</dbReference>
<feature type="compositionally biased region" description="Basic residues" evidence="15">
    <location>
        <begin position="329"/>
        <end position="338"/>
    </location>
</feature>
<protein>
    <submittedName>
        <fullName evidence="19">Gastrula zinc finger protein XlCGF8.2DB-like isoform X2</fullName>
    </submittedName>
</protein>
<feature type="domain" description="C2H2-type" evidence="16">
    <location>
        <begin position="189"/>
        <end position="216"/>
    </location>
</feature>
<evidence type="ECO:0000256" key="3">
    <source>
        <dbReference type="ARBA" id="ARBA00022499"/>
    </source>
</evidence>
<evidence type="ECO:0000256" key="10">
    <source>
        <dbReference type="ARBA" id="ARBA00023125"/>
    </source>
</evidence>
<dbReference type="PANTHER" id="PTHR24408">
    <property type="entry name" value="ZINC FINGER PROTEIN"/>
    <property type="match status" value="1"/>
</dbReference>
<dbReference type="SUPFAM" id="SSF57667">
    <property type="entry name" value="beta-beta-alpha zinc fingers"/>
    <property type="match status" value="3"/>
</dbReference>
<dbReference type="InterPro" id="IPR012934">
    <property type="entry name" value="Znf_AD"/>
</dbReference>
<keyword evidence="6 13" id="KW-0863">Zinc-finger</keyword>
<keyword evidence="5" id="KW-0677">Repeat</keyword>
<feature type="binding site" evidence="14">
    <location>
        <position position="10"/>
    </location>
    <ligand>
        <name>Zn(2+)</name>
        <dbReference type="ChEBI" id="CHEBI:29105"/>
    </ligand>
</feature>
<reference evidence="19" key="1">
    <citation type="submission" date="2025-08" db="UniProtKB">
        <authorList>
            <consortium name="RefSeq"/>
        </authorList>
    </citation>
    <scope>IDENTIFICATION</scope>
    <source>
        <strain evidence="19">15112-1751.03</strain>
        <tissue evidence="19">Whole Adult</tissue>
    </source>
</reference>
<evidence type="ECO:0000256" key="14">
    <source>
        <dbReference type="PROSITE-ProRule" id="PRU01263"/>
    </source>
</evidence>
<keyword evidence="8" id="KW-0832">Ubl conjugation</keyword>
<feature type="compositionally biased region" description="Polar residues" evidence="15">
    <location>
        <begin position="167"/>
        <end position="180"/>
    </location>
</feature>
<dbReference type="OrthoDB" id="3176202at2759"/>
<dbReference type="InterPro" id="IPR003604">
    <property type="entry name" value="Matrin/U1-like-C_Znf_C2H2"/>
</dbReference>
<keyword evidence="4 14" id="KW-0479">Metal-binding</keyword>
<gene>
    <name evidence="19" type="primary">LOC127565898</name>
</gene>
<dbReference type="PROSITE" id="PS50157">
    <property type="entry name" value="ZINC_FINGER_C2H2_2"/>
    <property type="match status" value="6"/>
</dbReference>
<dbReference type="Pfam" id="PF07776">
    <property type="entry name" value="zf-AD"/>
    <property type="match status" value="1"/>
</dbReference>
<evidence type="ECO:0000256" key="1">
    <source>
        <dbReference type="ARBA" id="ARBA00003767"/>
    </source>
</evidence>
<keyword evidence="7 14" id="KW-0862">Zinc</keyword>
<dbReference type="GO" id="GO:0043565">
    <property type="term" value="F:sequence-specific DNA binding"/>
    <property type="evidence" value="ECO:0007669"/>
    <property type="project" value="TreeGrafter"/>
</dbReference>
<dbReference type="InterPro" id="IPR036236">
    <property type="entry name" value="Znf_C2H2_sf"/>
</dbReference>
<evidence type="ECO:0000259" key="16">
    <source>
        <dbReference type="PROSITE" id="PS50157"/>
    </source>
</evidence>
<evidence type="ECO:0000256" key="4">
    <source>
        <dbReference type="ARBA" id="ARBA00022723"/>
    </source>
</evidence>
<dbReference type="PROSITE" id="PS00028">
    <property type="entry name" value="ZINC_FINGER_C2H2_1"/>
    <property type="match status" value="5"/>
</dbReference>
<dbReference type="GO" id="GO:0000981">
    <property type="term" value="F:DNA-binding transcription factor activity, RNA polymerase II-specific"/>
    <property type="evidence" value="ECO:0007669"/>
    <property type="project" value="TreeGrafter"/>
</dbReference>
<evidence type="ECO:0000256" key="8">
    <source>
        <dbReference type="ARBA" id="ARBA00022843"/>
    </source>
</evidence>
<dbReference type="PANTHER" id="PTHR24408:SF58">
    <property type="entry name" value="TRANSCRIPTION FACTOR (TFIIIA), PUTATIVE (AFU_ORTHOLOGUE AFUA_1G05150)-RELATED"/>
    <property type="match status" value="1"/>
</dbReference>
<evidence type="ECO:0000256" key="11">
    <source>
        <dbReference type="ARBA" id="ARBA00023163"/>
    </source>
</evidence>
<dbReference type="AlphaFoldDB" id="A0A9C6T7E7"/>
<dbReference type="SMART" id="SM00355">
    <property type="entry name" value="ZnF_C2H2"/>
    <property type="match status" value="6"/>
</dbReference>
<evidence type="ECO:0000256" key="2">
    <source>
        <dbReference type="ARBA" id="ARBA00006991"/>
    </source>
</evidence>
<feature type="region of interest" description="Disordered" evidence="15">
    <location>
        <begin position="157"/>
        <end position="180"/>
    </location>
</feature>
<dbReference type="GO" id="GO:0005634">
    <property type="term" value="C:nucleus"/>
    <property type="evidence" value="ECO:0007669"/>
    <property type="project" value="InterPro"/>
</dbReference>
<name>A0A9C6T7E7_DROAB</name>
<feature type="domain" description="C2H2-type" evidence="16">
    <location>
        <begin position="133"/>
        <end position="160"/>
    </location>
</feature>
<keyword evidence="11" id="KW-0804">Transcription</keyword>
<feature type="domain" description="ZAD" evidence="17">
    <location>
        <begin position="5"/>
        <end position="78"/>
    </location>
</feature>
<dbReference type="SMART" id="SM00868">
    <property type="entry name" value="zf-AD"/>
    <property type="match status" value="1"/>
</dbReference>
<evidence type="ECO:0000313" key="19">
    <source>
        <dbReference type="RefSeq" id="XP_051862746.1"/>
    </source>
</evidence>
<dbReference type="InterPro" id="IPR013087">
    <property type="entry name" value="Znf_C2H2_type"/>
</dbReference>
<comment type="function">
    <text evidence="1">May be involved in transcriptional regulation.</text>
</comment>